<dbReference type="RefSeq" id="WP_179122265.1">
    <property type="nucleotide sequence ID" value="NZ_FUYH01000016.1"/>
</dbReference>
<organism evidence="2 3">
    <name type="scientific">Caloramator quimbayensis</name>
    <dbReference type="NCBI Taxonomy" id="1147123"/>
    <lineage>
        <taxon>Bacteria</taxon>
        <taxon>Bacillati</taxon>
        <taxon>Bacillota</taxon>
        <taxon>Clostridia</taxon>
        <taxon>Eubacteriales</taxon>
        <taxon>Clostridiaceae</taxon>
        <taxon>Caloramator</taxon>
    </lineage>
</organism>
<feature type="domain" description="N-acetyltransferase" evidence="1">
    <location>
        <begin position="11"/>
        <end position="170"/>
    </location>
</feature>
<dbReference type="InterPro" id="IPR016181">
    <property type="entry name" value="Acyl_CoA_acyltransferase"/>
</dbReference>
<proteinExistence type="predicted"/>
<keyword evidence="2" id="KW-0808">Transferase</keyword>
<dbReference type="SUPFAM" id="SSF55729">
    <property type="entry name" value="Acyl-CoA N-acyltransferases (Nat)"/>
    <property type="match status" value="1"/>
</dbReference>
<gene>
    <name evidence="2" type="ORF">SAMN05443428_11610</name>
</gene>
<dbReference type="CDD" id="cd04301">
    <property type="entry name" value="NAT_SF"/>
    <property type="match status" value="1"/>
</dbReference>
<dbReference type="AlphaFoldDB" id="A0A1T4XYI7"/>
<protein>
    <submittedName>
        <fullName evidence="2">Acetyltransferase (GNAT) domain-containing protein</fullName>
    </submittedName>
</protein>
<dbReference type="Proteomes" id="UP000190105">
    <property type="component" value="Unassembled WGS sequence"/>
</dbReference>
<dbReference type="InterPro" id="IPR000182">
    <property type="entry name" value="GNAT_dom"/>
</dbReference>
<dbReference type="EMBL" id="FUYH01000016">
    <property type="protein sequence ID" value="SKA94453.1"/>
    <property type="molecule type" value="Genomic_DNA"/>
</dbReference>
<sequence length="170" mass="20218">MIPIKIIKNDYVIRNIKLEELNEALNCINRSEESYKTLGRDNYLTFDDIMQRYLETLTNSLEFFCGVYIEEKLIGIIKGRIENNIQKELWLMSIIVLEKYRMKGFGTSIIKDIEEFFIKNYSVKVFCALVVDDNISGKYFWNKNDYKMVRTIKGMISNDKNMTIYKKQIE</sequence>
<name>A0A1T4XYI7_9CLOT</name>
<dbReference type="PROSITE" id="PS51186">
    <property type="entry name" value="GNAT"/>
    <property type="match status" value="1"/>
</dbReference>
<dbReference type="Pfam" id="PF13420">
    <property type="entry name" value="Acetyltransf_4"/>
    <property type="match status" value="1"/>
</dbReference>
<dbReference type="STRING" id="1147123.SAMN05443428_11610"/>
<keyword evidence="3" id="KW-1185">Reference proteome</keyword>
<evidence type="ECO:0000313" key="2">
    <source>
        <dbReference type="EMBL" id="SKA94453.1"/>
    </source>
</evidence>
<dbReference type="Gene3D" id="3.40.630.30">
    <property type="match status" value="1"/>
</dbReference>
<accession>A0A1T4XYI7</accession>
<dbReference type="GO" id="GO:0016747">
    <property type="term" value="F:acyltransferase activity, transferring groups other than amino-acyl groups"/>
    <property type="evidence" value="ECO:0007669"/>
    <property type="project" value="InterPro"/>
</dbReference>
<evidence type="ECO:0000259" key="1">
    <source>
        <dbReference type="PROSITE" id="PS51186"/>
    </source>
</evidence>
<reference evidence="3" key="1">
    <citation type="submission" date="2017-02" db="EMBL/GenBank/DDBJ databases">
        <authorList>
            <person name="Varghese N."/>
            <person name="Submissions S."/>
        </authorList>
    </citation>
    <scope>NUCLEOTIDE SEQUENCE [LARGE SCALE GENOMIC DNA]</scope>
    <source>
        <strain evidence="3">USBA 833</strain>
    </source>
</reference>
<evidence type="ECO:0000313" key="3">
    <source>
        <dbReference type="Proteomes" id="UP000190105"/>
    </source>
</evidence>